<dbReference type="Proteomes" id="UP000008366">
    <property type="component" value="Unassembled WGS sequence"/>
</dbReference>
<proteinExistence type="predicted"/>
<reference evidence="2 3" key="1">
    <citation type="submission" date="2012-08" db="EMBL/GenBank/DDBJ databases">
        <title>Whole genome shotgun sequence of Kineosphaera limosa NBRC 100340.</title>
        <authorList>
            <person name="Yoshida I."/>
            <person name="Isaki S."/>
            <person name="Hosoyama A."/>
            <person name="Tsuchikane K."/>
            <person name="Katsumata H."/>
            <person name="Ando Y."/>
            <person name="Ohji S."/>
            <person name="Hamada M."/>
            <person name="Tamura T."/>
            <person name="Yamazoe A."/>
            <person name="Yamazaki S."/>
            <person name="Fujita N."/>
        </authorList>
    </citation>
    <scope>NUCLEOTIDE SEQUENCE [LARGE SCALE GENOMIC DNA]</scope>
    <source>
        <strain evidence="2 3">NBRC 100340</strain>
    </source>
</reference>
<dbReference type="AlphaFoldDB" id="K6XH22"/>
<dbReference type="EMBL" id="BAHD01000103">
    <property type="protein sequence ID" value="GAB98144.1"/>
    <property type="molecule type" value="Genomic_DNA"/>
</dbReference>
<organism evidence="2 3">
    <name type="scientific">Kineosphaera limosa NBRC 100340</name>
    <dbReference type="NCBI Taxonomy" id="1184609"/>
    <lineage>
        <taxon>Bacteria</taxon>
        <taxon>Bacillati</taxon>
        <taxon>Actinomycetota</taxon>
        <taxon>Actinomycetes</taxon>
        <taxon>Micrococcales</taxon>
        <taxon>Dermatophilaceae</taxon>
        <taxon>Kineosphaera</taxon>
    </lineage>
</organism>
<evidence type="ECO:0008006" key="4">
    <source>
        <dbReference type="Google" id="ProtNLM"/>
    </source>
</evidence>
<gene>
    <name evidence="2" type="ORF">KILIM_103_00090</name>
</gene>
<dbReference type="eggNOG" id="COG0438">
    <property type="taxonomic scope" value="Bacteria"/>
</dbReference>
<accession>K6XH22</accession>
<evidence type="ECO:0000313" key="2">
    <source>
        <dbReference type="EMBL" id="GAB98144.1"/>
    </source>
</evidence>
<dbReference type="STRING" id="1184609.KILIM_103_00090"/>
<feature type="non-terminal residue" evidence="2">
    <location>
        <position position="1"/>
    </location>
</feature>
<evidence type="ECO:0000313" key="3">
    <source>
        <dbReference type="Proteomes" id="UP000008366"/>
    </source>
</evidence>
<protein>
    <recommendedName>
        <fullName evidence="4">Glycosyltransferase</fullName>
    </recommendedName>
</protein>
<evidence type="ECO:0000256" key="1">
    <source>
        <dbReference type="SAM" id="MobiDB-lite"/>
    </source>
</evidence>
<keyword evidence="3" id="KW-1185">Reference proteome</keyword>
<name>K6XH22_9MICO</name>
<comment type="caution">
    <text evidence="2">The sequence shown here is derived from an EMBL/GenBank/DDBJ whole genome shotgun (WGS) entry which is preliminary data.</text>
</comment>
<sequence>SRAGAPSRSAALAGARAQLKRAVRGALAADSPVRRVLPDDVGERLRQVRRHLPVRAARVLDRQLGGAGDRLSPEEFAAAFAQASRRPQPPADDVRVWIAPANFAGQGYAWARALDAHAPGVGARNMAVTGRIAFEADQLVAPQIYRDLAWQRAQERYVLGGYTHVLVESERPVFGPLYGRTCVEDVRRLRAAGLAVALLSHGSDLRVPSDHARRHPHSPFADASDPTTVKLERQARRNRDLLARFDGPVFVSTPDLLDDAPHATWCPTVVDVHTWSSAAPVLERPVPRVVHIPSSAGLKGSAHIDAALAPLAAAGVIEYRRLQGVDRATLQAEYEAADLVIDQVAIGLYGVAAIEALTAGRVVLAYLGDTVRTRIHEATGRAVPIIETTADTVRADVEAVLADRDSARAVAASGPAYAAAVHDGRRSAAALMPWLRQA</sequence>
<feature type="region of interest" description="Disordered" evidence="1">
    <location>
        <begin position="207"/>
        <end position="229"/>
    </location>
</feature>